<keyword evidence="1" id="KW-1003">Cell membrane</keyword>
<evidence type="ECO:0000259" key="7">
    <source>
        <dbReference type="Pfam" id="PF06305"/>
    </source>
</evidence>
<organism evidence="8 9">
    <name type="scientific">Rhodopila globiformis</name>
    <name type="common">Rhodopseudomonas globiformis</name>
    <dbReference type="NCBI Taxonomy" id="1071"/>
    <lineage>
        <taxon>Bacteria</taxon>
        <taxon>Pseudomonadati</taxon>
        <taxon>Pseudomonadota</taxon>
        <taxon>Alphaproteobacteria</taxon>
        <taxon>Acetobacterales</taxon>
        <taxon>Acetobacteraceae</taxon>
        <taxon>Rhodopila</taxon>
    </lineage>
</organism>
<evidence type="ECO:0000256" key="5">
    <source>
        <dbReference type="SAM" id="MobiDB-lite"/>
    </source>
</evidence>
<evidence type="ECO:0000256" key="2">
    <source>
        <dbReference type="ARBA" id="ARBA00022692"/>
    </source>
</evidence>
<dbReference type="GO" id="GO:0005886">
    <property type="term" value="C:plasma membrane"/>
    <property type="evidence" value="ECO:0007669"/>
    <property type="project" value="InterPro"/>
</dbReference>
<evidence type="ECO:0000256" key="6">
    <source>
        <dbReference type="SAM" id="Phobius"/>
    </source>
</evidence>
<dbReference type="Pfam" id="PF06305">
    <property type="entry name" value="LapA_dom"/>
    <property type="match status" value="1"/>
</dbReference>
<evidence type="ECO:0000313" key="9">
    <source>
        <dbReference type="Proteomes" id="UP000239724"/>
    </source>
</evidence>
<feature type="region of interest" description="Disordered" evidence="5">
    <location>
        <begin position="89"/>
        <end position="111"/>
    </location>
</feature>
<keyword evidence="3 6" id="KW-1133">Transmembrane helix</keyword>
<comment type="caution">
    <text evidence="8">The sequence shown here is derived from an EMBL/GenBank/DDBJ whole genome shotgun (WGS) entry which is preliminary data.</text>
</comment>
<protein>
    <recommendedName>
        <fullName evidence="7">Lipopolysaccharide assembly protein A domain-containing protein</fullName>
    </recommendedName>
</protein>
<dbReference type="EMBL" id="NHRY01000111">
    <property type="protein sequence ID" value="PPQ34452.1"/>
    <property type="molecule type" value="Genomic_DNA"/>
</dbReference>
<keyword evidence="4 6" id="KW-0472">Membrane</keyword>
<feature type="domain" description="Lipopolysaccharide assembly protein A" evidence="7">
    <location>
        <begin position="21"/>
        <end position="85"/>
    </location>
</feature>
<gene>
    <name evidence="8" type="ORF">CCS01_10960</name>
</gene>
<name>A0A2S6NIJ9_RHOGL</name>
<evidence type="ECO:0000256" key="3">
    <source>
        <dbReference type="ARBA" id="ARBA00022989"/>
    </source>
</evidence>
<sequence length="111" mass="12117">MLFVIIAMILCTPLVLFALSNETLVHLTLWPTDYVMDAPLSASILVAMAVAFLLGALVVWFSSLAQRRRARRAERMVRILQAQVESLKAENKARSAPAASGRTLALPPAGR</sequence>
<evidence type="ECO:0000256" key="4">
    <source>
        <dbReference type="ARBA" id="ARBA00023136"/>
    </source>
</evidence>
<evidence type="ECO:0000256" key="1">
    <source>
        <dbReference type="ARBA" id="ARBA00022475"/>
    </source>
</evidence>
<dbReference type="RefSeq" id="WP_104518892.1">
    <property type="nucleotide sequence ID" value="NZ_NHRY01000111.1"/>
</dbReference>
<dbReference type="Proteomes" id="UP000239724">
    <property type="component" value="Unassembled WGS sequence"/>
</dbReference>
<keyword evidence="2 6" id="KW-0812">Transmembrane</keyword>
<dbReference type="OrthoDB" id="7279983at2"/>
<proteinExistence type="predicted"/>
<evidence type="ECO:0000313" key="8">
    <source>
        <dbReference type="EMBL" id="PPQ34452.1"/>
    </source>
</evidence>
<dbReference type="AlphaFoldDB" id="A0A2S6NIJ9"/>
<accession>A0A2S6NIJ9</accession>
<keyword evidence="9" id="KW-1185">Reference proteome</keyword>
<feature type="transmembrane region" description="Helical" evidence="6">
    <location>
        <begin position="42"/>
        <end position="65"/>
    </location>
</feature>
<reference evidence="8 9" key="1">
    <citation type="journal article" date="2018" name="Arch. Microbiol.">
        <title>New insights into the metabolic potential of the phototrophic purple bacterium Rhodopila globiformis DSM 161(T) from its draft genome sequence and evidence for a vanadium-dependent nitrogenase.</title>
        <authorList>
            <person name="Imhoff J.F."/>
            <person name="Rahn T."/>
            <person name="Kunzel S."/>
            <person name="Neulinger S.C."/>
        </authorList>
    </citation>
    <scope>NUCLEOTIDE SEQUENCE [LARGE SCALE GENOMIC DNA]</scope>
    <source>
        <strain evidence="8 9">DSM 161</strain>
    </source>
</reference>
<dbReference type="InterPro" id="IPR010445">
    <property type="entry name" value="LapA_dom"/>
</dbReference>